<keyword evidence="2" id="KW-0288">FMN</keyword>
<organism evidence="6">
    <name type="scientific">Thermorudis peleae</name>
    <dbReference type="NCBI Taxonomy" id="1382356"/>
    <lineage>
        <taxon>Bacteria</taxon>
        <taxon>Pseudomonadati</taxon>
        <taxon>Thermomicrobiota</taxon>
        <taxon>Thermomicrobia</taxon>
        <taxon>Thermomicrobia incertae sedis</taxon>
        <taxon>Thermorudis</taxon>
    </lineage>
</organism>
<sequence length="291" mass="32909">MRIGVVFPQTEIGPDPTVIREYAQAAEDLGYSHILVYDHVVGVDVSQYPGWTGPYTSKSQFHEPFVLFGYLAAITRRLELVTGVIILPQRQTVLVAKQAAEVDVLSGGRLRLGVGVGWNQAEYIALNENFHNRGKREEEQIEVMRLLWTQETVTFEGRWHRLPAVGINPLPVQRPIPVWLGGMSEAAQRRAARIADGWMPQFRPDARLREMVERLRGWVQEAGRDPSGFGIEGRLTLAQVPRDEWLRDVDAWRELGASHLCINTMGLGLPHPRAHIDMIRQIAQEFGLRPS</sequence>
<evidence type="ECO:0000256" key="2">
    <source>
        <dbReference type="ARBA" id="ARBA00022643"/>
    </source>
</evidence>
<gene>
    <name evidence="6" type="ORF">ENP34_08005</name>
</gene>
<keyword evidence="1" id="KW-0285">Flavoprotein</keyword>
<keyword evidence="3" id="KW-0560">Oxidoreductase</keyword>
<dbReference type="AlphaFoldDB" id="A0A831TG58"/>
<protein>
    <submittedName>
        <fullName evidence="6">LLM class F420-dependent oxidoreductase</fullName>
    </submittedName>
</protein>
<dbReference type="InterPro" id="IPR036661">
    <property type="entry name" value="Luciferase-like_sf"/>
</dbReference>
<keyword evidence="4" id="KW-0503">Monooxygenase</keyword>
<evidence type="ECO:0000256" key="4">
    <source>
        <dbReference type="ARBA" id="ARBA00023033"/>
    </source>
</evidence>
<evidence type="ECO:0000256" key="3">
    <source>
        <dbReference type="ARBA" id="ARBA00023002"/>
    </source>
</evidence>
<accession>A0A831TG58</accession>
<proteinExistence type="predicted"/>
<feature type="domain" description="Luciferase-like" evidence="5">
    <location>
        <begin position="14"/>
        <end position="231"/>
    </location>
</feature>
<comment type="caution">
    <text evidence="6">The sequence shown here is derived from an EMBL/GenBank/DDBJ whole genome shotgun (WGS) entry which is preliminary data.</text>
</comment>
<dbReference type="PANTHER" id="PTHR42847:SF4">
    <property type="entry name" value="ALKANESULFONATE MONOOXYGENASE-RELATED"/>
    <property type="match status" value="1"/>
</dbReference>
<reference evidence="6" key="1">
    <citation type="journal article" date="2020" name="mSystems">
        <title>Genome- and Community-Level Interaction Insights into Carbon Utilization and Element Cycling Functions of Hydrothermarchaeota in Hydrothermal Sediment.</title>
        <authorList>
            <person name="Zhou Z."/>
            <person name="Liu Y."/>
            <person name="Xu W."/>
            <person name="Pan J."/>
            <person name="Luo Z.H."/>
            <person name="Li M."/>
        </authorList>
    </citation>
    <scope>NUCLEOTIDE SEQUENCE [LARGE SCALE GENOMIC DNA]</scope>
    <source>
        <strain evidence="6">SpSt-210</strain>
    </source>
</reference>
<dbReference type="Gene3D" id="3.20.20.30">
    <property type="entry name" value="Luciferase-like domain"/>
    <property type="match status" value="1"/>
</dbReference>
<dbReference type="InterPro" id="IPR050172">
    <property type="entry name" value="SsuD_RutA_monooxygenase"/>
</dbReference>
<dbReference type="SUPFAM" id="SSF51679">
    <property type="entry name" value="Bacterial luciferase-like"/>
    <property type="match status" value="1"/>
</dbReference>
<dbReference type="GO" id="GO:0008726">
    <property type="term" value="F:alkanesulfonate monooxygenase activity"/>
    <property type="evidence" value="ECO:0007669"/>
    <property type="project" value="TreeGrafter"/>
</dbReference>
<dbReference type="InterPro" id="IPR011251">
    <property type="entry name" value="Luciferase-like_dom"/>
</dbReference>
<name>A0A831TG58_9BACT</name>
<dbReference type="GO" id="GO:0046306">
    <property type="term" value="P:alkanesulfonate catabolic process"/>
    <property type="evidence" value="ECO:0007669"/>
    <property type="project" value="TreeGrafter"/>
</dbReference>
<evidence type="ECO:0000256" key="1">
    <source>
        <dbReference type="ARBA" id="ARBA00022630"/>
    </source>
</evidence>
<dbReference type="PANTHER" id="PTHR42847">
    <property type="entry name" value="ALKANESULFONATE MONOOXYGENASE"/>
    <property type="match status" value="1"/>
</dbReference>
<evidence type="ECO:0000259" key="5">
    <source>
        <dbReference type="Pfam" id="PF00296"/>
    </source>
</evidence>
<dbReference type="EMBL" id="DSIY01000192">
    <property type="protein sequence ID" value="HEG91371.1"/>
    <property type="molecule type" value="Genomic_DNA"/>
</dbReference>
<dbReference type="Pfam" id="PF00296">
    <property type="entry name" value="Bac_luciferase"/>
    <property type="match status" value="1"/>
</dbReference>
<evidence type="ECO:0000313" key="6">
    <source>
        <dbReference type="EMBL" id="HEG91371.1"/>
    </source>
</evidence>
<dbReference type="InterPro" id="IPR019921">
    <property type="entry name" value="Lucif-like_OxRdtase_Rv2161c"/>
</dbReference>
<dbReference type="NCBIfam" id="TIGR03619">
    <property type="entry name" value="F420_Rv2161c"/>
    <property type="match status" value="1"/>
</dbReference>